<keyword evidence="2" id="KW-0175">Coiled coil</keyword>
<dbReference type="PANTHER" id="PTHR19143">
    <property type="entry name" value="FIBRINOGEN/TENASCIN/ANGIOPOEITIN"/>
    <property type="match status" value="1"/>
</dbReference>
<keyword evidence="1" id="KW-1015">Disulfide bond</keyword>
<accession>A0AAV8YJ60</accession>
<evidence type="ECO:0000259" key="3">
    <source>
        <dbReference type="PROSITE" id="PS51406"/>
    </source>
</evidence>
<feature type="coiled-coil region" evidence="2">
    <location>
        <begin position="160"/>
        <end position="201"/>
    </location>
</feature>
<dbReference type="Gene3D" id="4.10.530.10">
    <property type="entry name" value="Gamma-fibrinogen Carboxyl Terminal Fragment, domain 2"/>
    <property type="match status" value="1"/>
</dbReference>
<dbReference type="Proteomes" id="UP001162162">
    <property type="component" value="Unassembled WGS sequence"/>
</dbReference>
<keyword evidence="5" id="KW-1185">Reference proteome</keyword>
<evidence type="ECO:0000313" key="5">
    <source>
        <dbReference type="Proteomes" id="UP001162162"/>
    </source>
</evidence>
<dbReference type="InterPro" id="IPR014716">
    <property type="entry name" value="Fibrinogen_a/b/g_C_1"/>
</dbReference>
<organism evidence="4 5">
    <name type="scientific">Aromia moschata</name>
    <dbReference type="NCBI Taxonomy" id="1265417"/>
    <lineage>
        <taxon>Eukaryota</taxon>
        <taxon>Metazoa</taxon>
        <taxon>Ecdysozoa</taxon>
        <taxon>Arthropoda</taxon>
        <taxon>Hexapoda</taxon>
        <taxon>Insecta</taxon>
        <taxon>Pterygota</taxon>
        <taxon>Neoptera</taxon>
        <taxon>Endopterygota</taxon>
        <taxon>Coleoptera</taxon>
        <taxon>Polyphaga</taxon>
        <taxon>Cucujiformia</taxon>
        <taxon>Chrysomeloidea</taxon>
        <taxon>Cerambycidae</taxon>
        <taxon>Cerambycinae</taxon>
        <taxon>Callichromatini</taxon>
        <taxon>Aromia</taxon>
    </lineage>
</organism>
<dbReference type="InterPro" id="IPR002181">
    <property type="entry name" value="Fibrinogen_a/b/g_C_dom"/>
</dbReference>
<dbReference type="InterPro" id="IPR020837">
    <property type="entry name" value="Fibrinogen_CS"/>
</dbReference>
<dbReference type="SUPFAM" id="SSF56496">
    <property type="entry name" value="Fibrinogen C-terminal domain-like"/>
    <property type="match status" value="1"/>
</dbReference>
<dbReference type="AlphaFoldDB" id="A0AAV8YJ60"/>
<dbReference type="PROSITE" id="PS51406">
    <property type="entry name" value="FIBRINOGEN_C_2"/>
    <property type="match status" value="1"/>
</dbReference>
<dbReference type="InterPro" id="IPR050373">
    <property type="entry name" value="Fibrinogen_C-term_domain"/>
</dbReference>
<comment type="caution">
    <text evidence="4">The sequence shown here is derived from an EMBL/GenBank/DDBJ whole genome shotgun (WGS) entry which is preliminary data.</text>
</comment>
<dbReference type="EMBL" id="JAPWTK010000097">
    <property type="protein sequence ID" value="KAJ8950648.1"/>
    <property type="molecule type" value="Genomic_DNA"/>
</dbReference>
<protein>
    <recommendedName>
        <fullName evidence="3">Fibrinogen C-terminal domain-containing protein</fullName>
    </recommendedName>
</protein>
<evidence type="ECO:0000256" key="2">
    <source>
        <dbReference type="SAM" id="Coils"/>
    </source>
</evidence>
<feature type="domain" description="Fibrinogen C-terminal" evidence="3">
    <location>
        <begin position="452"/>
        <end position="639"/>
    </location>
</feature>
<dbReference type="GO" id="GO:0005615">
    <property type="term" value="C:extracellular space"/>
    <property type="evidence" value="ECO:0007669"/>
    <property type="project" value="TreeGrafter"/>
</dbReference>
<sequence length="641" mass="73810">MVPQKAHPVRANPFSSREIEVMTTRAALSLLIVAAVGVCRCTCEPGADFEQQLHVLSKQVNALLEKRREDVRMIEDNIRRSVYDSPELSGIRDEVKNLRLEVEQLRTGKVPKPHQDKNDRLTVKWIFNTVEELKTEVTELQSTLNSSVILQNHEHVETEFSLLKSDMGNLNSELENARKQNAKYEAELQIFREEFQSIKENWRSTAELCGMTKNQKSSKTLHKENYALKTKLLEMEDEIKELRNVLRAEHVMHPKKVYDRINGNEIENYIETEKIREIQSLPNKTLFAKLLNVTEQQKVNSKSIHNLTMQLTNFDKLHLSTLELLENVETIENRIDKSFPEFRSEISKLEVQVSETSSAVSLLKEDQKNIIESLKAISFTVSTMQDKTNEDHKYLESVDDTVKNLVRLSNVQNSKLHDHILKEESSSVNPNVTKATIHLVQELKSFESEYKSIVNKLPRDCGSVEGPEGIYLISPGDGQPILAHCQDGWTTIQKRYDGSIDFNRDWNEYSNGFGSATGEHWLGKQINIKDIFGKYWQANYADFRVGDYDSGFRLRVERFSGNASDALDYQNGMEFSTVDNDRDISKSHCANNYEGGWWYSHCQHAILNGRYNLGVTWFDSSNNEWIAVSHTEMRVKHRDVC</sequence>
<dbReference type="CDD" id="cd00087">
    <property type="entry name" value="FReD"/>
    <property type="match status" value="1"/>
</dbReference>
<reference evidence="4" key="1">
    <citation type="journal article" date="2023" name="Insect Mol. Biol.">
        <title>Genome sequencing provides insights into the evolution of gene families encoding plant cell wall-degrading enzymes in longhorned beetles.</title>
        <authorList>
            <person name="Shin N.R."/>
            <person name="Okamura Y."/>
            <person name="Kirsch R."/>
            <person name="Pauchet Y."/>
        </authorList>
    </citation>
    <scope>NUCLEOTIDE SEQUENCE</scope>
    <source>
        <strain evidence="4">AMC_N1</strain>
    </source>
</reference>
<evidence type="ECO:0000256" key="1">
    <source>
        <dbReference type="ARBA" id="ARBA00023157"/>
    </source>
</evidence>
<dbReference type="PROSITE" id="PS00514">
    <property type="entry name" value="FIBRINOGEN_C_1"/>
    <property type="match status" value="1"/>
</dbReference>
<dbReference type="Gene3D" id="3.90.215.10">
    <property type="entry name" value="Gamma Fibrinogen, chain A, domain 1"/>
    <property type="match status" value="1"/>
</dbReference>
<name>A0AAV8YJ60_9CUCU</name>
<dbReference type="SMART" id="SM00186">
    <property type="entry name" value="FBG"/>
    <property type="match status" value="1"/>
</dbReference>
<gene>
    <name evidence="4" type="ORF">NQ318_010848</name>
</gene>
<proteinExistence type="predicted"/>
<evidence type="ECO:0000313" key="4">
    <source>
        <dbReference type="EMBL" id="KAJ8950648.1"/>
    </source>
</evidence>
<dbReference type="Pfam" id="PF00147">
    <property type="entry name" value="Fibrinogen_C"/>
    <property type="match status" value="1"/>
</dbReference>
<dbReference type="InterPro" id="IPR036056">
    <property type="entry name" value="Fibrinogen-like_C"/>
</dbReference>
<dbReference type="PANTHER" id="PTHR19143:SF444">
    <property type="entry name" value="PROTEIN SCABROUS"/>
    <property type="match status" value="1"/>
</dbReference>